<proteinExistence type="predicted"/>
<organism evidence="1 2">
    <name type="scientific">Succinivibrio dextrinosolvens</name>
    <dbReference type="NCBI Taxonomy" id="83771"/>
    <lineage>
        <taxon>Bacteria</taxon>
        <taxon>Pseudomonadati</taxon>
        <taxon>Pseudomonadota</taxon>
        <taxon>Gammaproteobacteria</taxon>
        <taxon>Aeromonadales</taxon>
        <taxon>Succinivibrionaceae</taxon>
        <taxon>Succinivibrio</taxon>
    </lineage>
</organism>
<evidence type="ECO:0000313" key="2">
    <source>
        <dbReference type="Proteomes" id="UP000243374"/>
    </source>
</evidence>
<dbReference type="OrthoDB" id="9850417at2"/>
<keyword evidence="2" id="KW-1185">Reference proteome</keyword>
<gene>
    <name evidence="1" type="ORF">SAMN04487865_105412</name>
</gene>
<evidence type="ECO:0000313" key="1">
    <source>
        <dbReference type="EMBL" id="SFK32049.1"/>
    </source>
</evidence>
<sequence length="77" mass="9059">MFKNTTQTSRLNAPENLSWNKAGSKKNEEISLWSQILFQFRALPRERQDEILLRIYRKLYGNTVRAKSYSFISSGKC</sequence>
<dbReference type="Proteomes" id="UP000243374">
    <property type="component" value="Unassembled WGS sequence"/>
</dbReference>
<dbReference type="AlphaFoldDB" id="A0A662ZBF0"/>
<accession>A0A662ZBF0</accession>
<reference evidence="1 2" key="1">
    <citation type="submission" date="2016-10" db="EMBL/GenBank/DDBJ databases">
        <authorList>
            <person name="Varghese N."/>
            <person name="Submissions S."/>
        </authorList>
    </citation>
    <scope>NUCLEOTIDE SEQUENCE [LARGE SCALE GENOMIC DNA]</scope>
    <source>
        <strain evidence="1 2">22B</strain>
    </source>
</reference>
<dbReference type="EMBL" id="FOSF01000054">
    <property type="protein sequence ID" value="SFK32049.1"/>
    <property type="molecule type" value="Genomic_DNA"/>
</dbReference>
<dbReference type="RefSeq" id="WP_074841366.1">
    <property type="nucleotide sequence ID" value="NZ_CP047056.1"/>
</dbReference>
<name>A0A662ZBF0_9GAMM</name>
<protein>
    <submittedName>
        <fullName evidence="1">Uncharacterized protein</fullName>
    </submittedName>
</protein>